<keyword evidence="3" id="KW-1185">Reference proteome</keyword>
<dbReference type="AlphaFoldDB" id="A0AAE1ATE2"/>
<accession>A0AAE1ATE2</accession>
<protein>
    <submittedName>
        <fullName evidence="2">Uncharacterized protein</fullName>
    </submittedName>
</protein>
<sequence length="163" mass="18154">MCFARRSKDPWWARPARWGRGLRWWGRHLEGASPLRRNGLPHQKKSGQPLSSKVLNVSTPRYSRREDPWWARPLNGCSPKGGFARNPATPHTIEFLPPLQLPEGRLSIPPSLSKVGGEATILTRRPRPPWILPMTCGAKRPSSHGPPSDPPSTPEGKRPGCQG</sequence>
<name>A0AAE1ATE2_9GAST</name>
<evidence type="ECO:0000256" key="1">
    <source>
        <dbReference type="SAM" id="MobiDB-lite"/>
    </source>
</evidence>
<organism evidence="2 3">
    <name type="scientific">Elysia crispata</name>
    <name type="common">lettuce slug</name>
    <dbReference type="NCBI Taxonomy" id="231223"/>
    <lineage>
        <taxon>Eukaryota</taxon>
        <taxon>Metazoa</taxon>
        <taxon>Spiralia</taxon>
        <taxon>Lophotrochozoa</taxon>
        <taxon>Mollusca</taxon>
        <taxon>Gastropoda</taxon>
        <taxon>Heterobranchia</taxon>
        <taxon>Euthyneura</taxon>
        <taxon>Panpulmonata</taxon>
        <taxon>Sacoglossa</taxon>
        <taxon>Placobranchoidea</taxon>
        <taxon>Plakobranchidae</taxon>
        <taxon>Elysia</taxon>
    </lineage>
</organism>
<reference evidence="2" key="1">
    <citation type="journal article" date="2023" name="G3 (Bethesda)">
        <title>A reference genome for the long-term kleptoplast-retaining sea slug Elysia crispata morphotype clarki.</title>
        <authorList>
            <person name="Eastman K.E."/>
            <person name="Pendleton A.L."/>
            <person name="Shaikh M.A."/>
            <person name="Suttiyut T."/>
            <person name="Ogas R."/>
            <person name="Tomko P."/>
            <person name="Gavelis G."/>
            <person name="Widhalm J.R."/>
            <person name="Wisecaver J.H."/>
        </authorList>
    </citation>
    <scope>NUCLEOTIDE SEQUENCE</scope>
    <source>
        <strain evidence="2">ECLA1</strain>
    </source>
</reference>
<feature type="region of interest" description="Disordered" evidence="1">
    <location>
        <begin position="124"/>
        <end position="163"/>
    </location>
</feature>
<evidence type="ECO:0000313" key="3">
    <source>
        <dbReference type="Proteomes" id="UP001283361"/>
    </source>
</evidence>
<gene>
    <name evidence="2" type="ORF">RRG08_015271</name>
</gene>
<proteinExistence type="predicted"/>
<comment type="caution">
    <text evidence="2">The sequence shown here is derived from an EMBL/GenBank/DDBJ whole genome shotgun (WGS) entry which is preliminary data.</text>
</comment>
<evidence type="ECO:0000313" key="2">
    <source>
        <dbReference type="EMBL" id="KAK3793429.1"/>
    </source>
</evidence>
<dbReference type="EMBL" id="JAWDGP010001250">
    <property type="protein sequence ID" value="KAK3793429.1"/>
    <property type="molecule type" value="Genomic_DNA"/>
</dbReference>
<dbReference type="Proteomes" id="UP001283361">
    <property type="component" value="Unassembled WGS sequence"/>
</dbReference>